<dbReference type="PANTHER" id="PTHR40619">
    <property type="entry name" value="FUNGAL STAND N-TERMINAL GOODBYE DOMAIN-CONTAINING PROTEIN"/>
    <property type="match status" value="1"/>
</dbReference>
<accession>A0AAN6Q6E2</accession>
<gene>
    <name evidence="1" type="ORF">N658DRAFT_418258</name>
</gene>
<organism evidence="1 2">
    <name type="scientific">Parathielavia hyrcaniae</name>
    <dbReference type="NCBI Taxonomy" id="113614"/>
    <lineage>
        <taxon>Eukaryota</taxon>
        <taxon>Fungi</taxon>
        <taxon>Dikarya</taxon>
        <taxon>Ascomycota</taxon>
        <taxon>Pezizomycotina</taxon>
        <taxon>Sordariomycetes</taxon>
        <taxon>Sordariomycetidae</taxon>
        <taxon>Sordariales</taxon>
        <taxon>Chaetomiaceae</taxon>
        <taxon>Parathielavia</taxon>
    </lineage>
</organism>
<feature type="non-terminal residue" evidence="1">
    <location>
        <position position="1"/>
    </location>
</feature>
<name>A0AAN6Q6E2_9PEZI</name>
<evidence type="ECO:0000313" key="1">
    <source>
        <dbReference type="EMBL" id="KAK4104432.1"/>
    </source>
</evidence>
<dbReference type="EMBL" id="MU863626">
    <property type="protein sequence ID" value="KAK4104432.1"/>
    <property type="molecule type" value="Genomic_DNA"/>
</dbReference>
<protein>
    <submittedName>
        <fullName evidence="1">Uncharacterized protein</fullName>
    </submittedName>
</protein>
<dbReference type="PANTHER" id="PTHR40619:SF3">
    <property type="entry name" value="FUNGAL STAND N-TERMINAL GOODBYE DOMAIN-CONTAINING PROTEIN"/>
    <property type="match status" value="1"/>
</dbReference>
<evidence type="ECO:0000313" key="2">
    <source>
        <dbReference type="Proteomes" id="UP001305647"/>
    </source>
</evidence>
<keyword evidence="2" id="KW-1185">Reference proteome</keyword>
<sequence>TLCDKIGNMEKSYSNFKQGLWHRLWYGMDAAKETADAWLGVIPDSYAMAVIKTGIAVVFKLAEDSKEKRNMVFETFSNLQAALRNLHLDRGRFRNDANVQEATEATYKAVVKALEDMVLVMSDMKTSKCMFLPPAESSTRSYEEAIALARDRVIERTEGFSHFNAVSKYRAYTNTNNVTNYLVRRTDEAAADRRRENQEDQRRRAELLKLTRGTERTVQHLAATRPGLEEGIATALQPTIETMFMRAILLTKCDIQHPSIDLHAAVAEQADISLEAQGQAQSLLQDESFLDWMARSHPCLIMVDADMEEATLDGLSAISVLSGTLANSLMRAYTQDAAVVVHFFCGLHAAPGDPFYSPVGLVRSLLLQLLTKLDGRDPDMQSWNLDFIDDRDFLESLEEHSLPDLCKALHHLLYEFPPGTYVYCIVDSVSCFDVRHLLRDLGDVMELFRHVVNDRKLAPIFKILLTNHGESTWEIRNMPLFREDPARLITLCRHNVLPDEISEEVVDDHLLAAPPMRGRSPSPFRFSRAPSPAWSARKESVPVVRGVYPGSADYADDEDYWFDTGDRHGAFHV</sequence>
<reference evidence="1" key="1">
    <citation type="journal article" date="2023" name="Mol. Phylogenet. Evol.">
        <title>Genome-scale phylogeny and comparative genomics of the fungal order Sordariales.</title>
        <authorList>
            <person name="Hensen N."/>
            <person name="Bonometti L."/>
            <person name="Westerberg I."/>
            <person name="Brannstrom I.O."/>
            <person name="Guillou S."/>
            <person name="Cros-Aarteil S."/>
            <person name="Calhoun S."/>
            <person name="Haridas S."/>
            <person name="Kuo A."/>
            <person name="Mondo S."/>
            <person name="Pangilinan J."/>
            <person name="Riley R."/>
            <person name="LaButti K."/>
            <person name="Andreopoulos B."/>
            <person name="Lipzen A."/>
            <person name="Chen C."/>
            <person name="Yan M."/>
            <person name="Daum C."/>
            <person name="Ng V."/>
            <person name="Clum A."/>
            <person name="Steindorff A."/>
            <person name="Ohm R.A."/>
            <person name="Martin F."/>
            <person name="Silar P."/>
            <person name="Natvig D.O."/>
            <person name="Lalanne C."/>
            <person name="Gautier V."/>
            <person name="Ament-Velasquez S.L."/>
            <person name="Kruys A."/>
            <person name="Hutchinson M.I."/>
            <person name="Powell A.J."/>
            <person name="Barry K."/>
            <person name="Miller A.N."/>
            <person name="Grigoriev I.V."/>
            <person name="Debuchy R."/>
            <person name="Gladieux P."/>
            <person name="Hiltunen Thoren M."/>
            <person name="Johannesson H."/>
        </authorList>
    </citation>
    <scope>NUCLEOTIDE SEQUENCE</scope>
    <source>
        <strain evidence="1">CBS 757.83</strain>
    </source>
</reference>
<dbReference type="AlphaFoldDB" id="A0AAN6Q6E2"/>
<comment type="caution">
    <text evidence="1">The sequence shown here is derived from an EMBL/GenBank/DDBJ whole genome shotgun (WGS) entry which is preliminary data.</text>
</comment>
<proteinExistence type="predicted"/>
<reference evidence="1" key="2">
    <citation type="submission" date="2023-05" db="EMBL/GenBank/DDBJ databases">
        <authorList>
            <consortium name="Lawrence Berkeley National Laboratory"/>
            <person name="Steindorff A."/>
            <person name="Hensen N."/>
            <person name="Bonometti L."/>
            <person name="Westerberg I."/>
            <person name="Brannstrom I.O."/>
            <person name="Guillou S."/>
            <person name="Cros-Aarteil S."/>
            <person name="Calhoun S."/>
            <person name="Haridas S."/>
            <person name="Kuo A."/>
            <person name="Mondo S."/>
            <person name="Pangilinan J."/>
            <person name="Riley R."/>
            <person name="Labutti K."/>
            <person name="Andreopoulos B."/>
            <person name="Lipzen A."/>
            <person name="Chen C."/>
            <person name="Yanf M."/>
            <person name="Daum C."/>
            <person name="Ng V."/>
            <person name="Clum A."/>
            <person name="Ohm R."/>
            <person name="Martin F."/>
            <person name="Silar P."/>
            <person name="Natvig D."/>
            <person name="Lalanne C."/>
            <person name="Gautier V."/>
            <person name="Ament-Velasquez S.L."/>
            <person name="Kruys A."/>
            <person name="Hutchinson M.I."/>
            <person name="Powell A.J."/>
            <person name="Barry K."/>
            <person name="Miller A.N."/>
            <person name="Grigoriev I.V."/>
            <person name="Debuchy R."/>
            <person name="Gladieux P."/>
            <person name="Thoren M.H."/>
            <person name="Johannesson H."/>
        </authorList>
    </citation>
    <scope>NUCLEOTIDE SEQUENCE</scope>
    <source>
        <strain evidence="1">CBS 757.83</strain>
    </source>
</reference>
<dbReference type="Proteomes" id="UP001305647">
    <property type="component" value="Unassembled WGS sequence"/>
</dbReference>